<dbReference type="SUPFAM" id="SSF52540">
    <property type="entry name" value="P-loop containing nucleoside triphosphate hydrolases"/>
    <property type="match status" value="1"/>
</dbReference>
<dbReference type="InterPro" id="IPR005337">
    <property type="entry name" value="RapZ-like"/>
</dbReference>
<feature type="binding site" evidence="4">
    <location>
        <begin position="8"/>
        <end position="15"/>
    </location>
    <ligand>
        <name>ATP</name>
        <dbReference type="ChEBI" id="CHEBI:30616"/>
    </ligand>
</feature>
<evidence type="ECO:0000256" key="1">
    <source>
        <dbReference type="ARBA" id="ARBA00022741"/>
    </source>
</evidence>
<keyword evidence="2 4" id="KW-0067">ATP-binding</keyword>
<dbReference type="NCBIfam" id="NF003828">
    <property type="entry name" value="PRK05416.1"/>
    <property type="match status" value="1"/>
</dbReference>
<comment type="caution">
    <text evidence="7">The sequence shown here is derived from an EMBL/GenBank/DDBJ whole genome shotgun (WGS) entry which is preliminary data.</text>
</comment>
<name>A0ABS9MNN4_9BURK</name>
<dbReference type="InterPro" id="IPR027417">
    <property type="entry name" value="P-loop_NTPase"/>
</dbReference>
<feature type="binding site" evidence="4">
    <location>
        <begin position="57"/>
        <end position="60"/>
    </location>
    <ligand>
        <name>GTP</name>
        <dbReference type="ChEBI" id="CHEBI:37565"/>
    </ligand>
</feature>
<dbReference type="Pfam" id="PF03668">
    <property type="entry name" value="RapZ-like_N"/>
    <property type="match status" value="1"/>
</dbReference>
<dbReference type="InterPro" id="IPR053931">
    <property type="entry name" value="RapZ_C"/>
</dbReference>
<organism evidence="7 8">
    <name type="scientific">Mesosutterella porci</name>
    <dbReference type="NCBI Taxonomy" id="2915351"/>
    <lineage>
        <taxon>Bacteria</taxon>
        <taxon>Pseudomonadati</taxon>
        <taxon>Pseudomonadota</taxon>
        <taxon>Betaproteobacteria</taxon>
        <taxon>Burkholderiales</taxon>
        <taxon>Sutterellaceae</taxon>
        <taxon>Mesosutterella</taxon>
    </lineage>
</organism>
<dbReference type="InterPro" id="IPR053930">
    <property type="entry name" value="RapZ-like_N"/>
</dbReference>
<feature type="domain" description="RapZ-like N-terminal" evidence="5">
    <location>
        <begin position="1"/>
        <end position="157"/>
    </location>
</feature>
<dbReference type="PANTHER" id="PTHR30448:SF0">
    <property type="entry name" value="RNASE ADAPTER PROTEIN RAPZ"/>
    <property type="match status" value="1"/>
</dbReference>
<keyword evidence="1 4" id="KW-0547">Nucleotide-binding</keyword>
<dbReference type="RefSeq" id="WP_237977889.1">
    <property type="nucleotide sequence ID" value="NZ_JAKNCT010000002.1"/>
</dbReference>
<dbReference type="PANTHER" id="PTHR30448">
    <property type="entry name" value="RNASE ADAPTER PROTEIN RAPZ"/>
    <property type="match status" value="1"/>
</dbReference>
<proteinExistence type="inferred from homology"/>
<keyword evidence="3 4" id="KW-0342">GTP-binding</keyword>
<evidence type="ECO:0000256" key="3">
    <source>
        <dbReference type="ARBA" id="ARBA00023134"/>
    </source>
</evidence>
<evidence type="ECO:0000256" key="2">
    <source>
        <dbReference type="ARBA" id="ARBA00022840"/>
    </source>
</evidence>
<feature type="domain" description="RapZ C-terminal" evidence="6">
    <location>
        <begin position="163"/>
        <end position="281"/>
    </location>
</feature>
<evidence type="ECO:0000313" key="8">
    <source>
        <dbReference type="Proteomes" id="UP001297600"/>
    </source>
</evidence>
<evidence type="ECO:0000256" key="4">
    <source>
        <dbReference type="HAMAP-Rule" id="MF_00636"/>
    </source>
</evidence>
<sequence length="288" mass="31976">MQVIVVTGLSGSGKSVAIKQLEDSGFYCIDNLPVDFIVPVAKALDSSGQRHIAISVDVRTHAAPQKAKEKLSELRRLGYDVKVLALTASTPAIVQRYSETRRRHPLTPLNRRPGDQTGLQEAIAKERAQMDLQVGEVLDTTDLSPATLRAWIRQFINAPASEMTLSFESFAFKKGIPVAADLVFDARCLANPYYEPGLRELTGKDAPVIEFLEKKTDALKFVGHIEEFIRAWLPAYMSQDRHYLTVCIGCTGGQHRSVYVAEALFRRFARTPGAVVRHRALDNKARQG</sequence>
<dbReference type="Proteomes" id="UP001297600">
    <property type="component" value="Unassembled WGS sequence"/>
</dbReference>
<evidence type="ECO:0000259" key="6">
    <source>
        <dbReference type="Pfam" id="PF22740"/>
    </source>
</evidence>
<evidence type="ECO:0000259" key="5">
    <source>
        <dbReference type="Pfam" id="PF03668"/>
    </source>
</evidence>
<gene>
    <name evidence="7" type="primary">rapZ</name>
    <name evidence="7" type="ORF">MAF45_02025</name>
</gene>
<dbReference type="HAMAP" id="MF_00636">
    <property type="entry name" value="RapZ_like"/>
    <property type="match status" value="1"/>
</dbReference>
<dbReference type="PIRSF" id="PIRSF005052">
    <property type="entry name" value="P-loopkin"/>
    <property type="match status" value="1"/>
</dbReference>
<evidence type="ECO:0000313" key="7">
    <source>
        <dbReference type="EMBL" id="MCG5030234.1"/>
    </source>
</evidence>
<reference evidence="7 8" key="1">
    <citation type="submission" date="2022-02" db="EMBL/GenBank/DDBJ databases">
        <title>Mesosutterella porci, a novel member of the family Sutterellaceae from pig feces.</title>
        <authorList>
            <person name="Wylensek D."/>
            <person name="Clavel T."/>
        </authorList>
    </citation>
    <scope>NUCLEOTIDE SEQUENCE [LARGE SCALE GENOMIC DNA]</scope>
    <source>
        <strain evidence="8">oilRF-744-wt-GAM-9</strain>
    </source>
</reference>
<accession>A0ABS9MNN4</accession>
<protein>
    <submittedName>
        <fullName evidence="7">RNase adapter RapZ</fullName>
    </submittedName>
</protein>
<dbReference type="Pfam" id="PF22740">
    <property type="entry name" value="PapZ_C"/>
    <property type="match status" value="1"/>
</dbReference>
<keyword evidence="8" id="KW-1185">Reference proteome</keyword>
<dbReference type="EMBL" id="JAKNCT010000002">
    <property type="protein sequence ID" value="MCG5030234.1"/>
    <property type="molecule type" value="Genomic_DNA"/>
</dbReference>